<organism evidence="3 4">
    <name type="scientific">Trichoplax adhaerens</name>
    <name type="common">Trichoplax reptans</name>
    <dbReference type="NCBI Taxonomy" id="10228"/>
    <lineage>
        <taxon>Eukaryota</taxon>
        <taxon>Metazoa</taxon>
        <taxon>Placozoa</taxon>
        <taxon>Uniplacotomia</taxon>
        <taxon>Trichoplacea</taxon>
        <taxon>Trichoplacidae</taxon>
        <taxon>Trichoplax</taxon>
    </lineage>
</organism>
<dbReference type="Proteomes" id="UP000009022">
    <property type="component" value="Unassembled WGS sequence"/>
</dbReference>
<dbReference type="HOGENOM" id="CLU_000288_18_15_1"/>
<evidence type="ECO:0000313" key="3">
    <source>
        <dbReference type="EMBL" id="EDV28210.1"/>
    </source>
</evidence>
<dbReference type="PANTHER" id="PTHR48051">
    <property type="match status" value="1"/>
</dbReference>
<proteinExistence type="predicted"/>
<dbReference type="PROSITE" id="PS51450">
    <property type="entry name" value="LRR"/>
    <property type="match status" value="1"/>
</dbReference>
<keyword evidence="4" id="KW-1185">Reference proteome</keyword>
<gene>
    <name evidence="3" type="ORF">TRIADDRAFT_53580</name>
</gene>
<dbReference type="InterPro" id="IPR003591">
    <property type="entry name" value="Leu-rich_rpt_typical-subtyp"/>
</dbReference>
<dbReference type="FunFam" id="3.80.10.10:FF:000034">
    <property type="entry name" value="Ras suppressor protein 1"/>
    <property type="match status" value="1"/>
</dbReference>
<dbReference type="Pfam" id="PF13855">
    <property type="entry name" value="LRR_8"/>
    <property type="match status" value="1"/>
</dbReference>
<dbReference type="CTD" id="6750703"/>
<evidence type="ECO:0008006" key="5">
    <source>
        <dbReference type="Google" id="ProtNLM"/>
    </source>
</evidence>
<dbReference type="eggNOG" id="KOG0617">
    <property type="taxonomic scope" value="Eukaryota"/>
</dbReference>
<dbReference type="OrthoDB" id="676979at2759"/>
<dbReference type="EMBL" id="DS985242">
    <property type="protein sequence ID" value="EDV28210.1"/>
    <property type="molecule type" value="Genomic_DNA"/>
</dbReference>
<dbReference type="GeneID" id="6750703"/>
<dbReference type="GO" id="GO:0035556">
    <property type="term" value="P:intracellular signal transduction"/>
    <property type="evidence" value="ECO:0000318"/>
    <property type="project" value="GO_Central"/>
</dbReference>
<dbReference type="OMA" id="KHLNLGX"/>
<dbReference type="RefSeq" id="XP_002110044.1">
    <property type="nucleotide sequence ID" value="XM_002110008.1"/>
</dbReference>
<evidence type="ECO:0000256" key="1">
    <source>
        <dbReference type="ARBA" id="ARBA00022614"/>
    </source>
</evidence>
<accession>B3RPL2</accession>
<reference evidence="3 4" key="1">
    <citation type="journal article" date="2008" name="Nature">
        <title>The Trichoplax genome and the nature of placozoans.</title>
        <authorList>
            <person name="Srivastava M."/>
            <person name="Begovic E."/>
            <person name="Chapman J."/>
            <person name="Putnam N.H."/>
            <person name="Hellsten U."/>
            <person name="Kawashima T."/>
            <person name="Kuo A."/>
            <person name="Mitros T."/>
            <person name="Salamov A."/>
            <person name="Carpenter M.L."/>
            <person name="Signorovitch A.Y."/>
            <person name="Moreno M.A."/>
            <person name="Kamm K."/>
            <person name="Grimwood J."/>
            <person name="Schmutz J."/>
            <person name="Shapiro H."/>
            <person name="Grigoriev I.V."/>
            <person name="Buss L.W."/>
            <person name="Schierwater B."/>
            <person name="Dellaporta S.L."/>
            <person name="Rokhsar D.S."/>
        </authorList>
    </citation>
    <scope>NUCLEOTIDE SEQUENCE [LARGE SCALE GENOMIC DNA]</scope>
    <source>
        <strain evidence="3 4">Grell-BS-1999</strain>
    </source>
</reference>
<dbReference type="SMART" id="SM00369">
    <property type="entry name" value="LRR_TYP"/>
    <property type="match status" value="3"/>
</dbReference>
<evidence type="ECO:0000256" key="2">
    <source>
        <dbReference type="ARBA" id="ARBA00022737"/>
    </source>
</evidence>
<dbReference type="STRING" id="10228.B3RPL2"/>
<dbReference type="AlphaFoldDB" id="B3RPL2"/>
<dbReference type="PhylomeDB" id="B3RPL2"/>
<evidence type="ECO:0000313" key="4">
    <source>
        <dbReference type="Proteomes" id="UP000009022"/>
    </source>
</evidence>
<dbReference type="SUPFAM" id="SSF52058">
    <property type="entry name" value="L domain-like"/>
    <property type="match status" value="1"/>
</dbReference>
<dbReference type="Gene3D" id="3.80.10.10">
    <property type="entry name" value="Ribonuclease Inhibitor"/>
    <property type="match status" value="2"/>
</dbReference>
<keyword evidence="1" id="KW-0433">Leucine-rich repeat</keyword>
<dbReference type="InterPro" id="IPR001611">
    <property type="entry name" value="Leu-rich_rpt"/>
</dbReference>
<dbReference type="InterPro" id="IPR050216">
    <property type="entry name" value="LRR_domain-containing"/>
</dbReference>
<dbReference type="KEGG" id="tad:TRIADDRAFT_53580"/>
<sequence>MAGSYKNVKKLLEEAKVKGHKELDLCDRGLINLTDLPTWNRLRHLTTLTLSHNKISAIPPAISDLSNLECLILCNNAIQFFPTFNLATLRALYLGDNEIENVPPEFGKLKSLQILVLRDNYAISLPNEIGNLSDLKELHLQGNRLTVLPPALADLGLNISNGVIRLSENPYVKPIASQLANGIDKLMEYLKSDTYKYLYSRHLQQAATDIPPKIELDHKLSRSQKKIKSI</sequence>
<dbReference type="InParanoid" id="B3RPL2"/>
<dbReference type="Pfam" id="PF12799">
    <property type="entry name" value="LRR_4"/>
    <property type="match status" value="1"/>
</dbReference>
<name>B3RPL2_TRIAD</name>
<dbReference type="PANTHER" id="PTHR48051:SF1">
    <property type="entry name" value="RAS SUPPRESSOR PROTEIN 1"/>
    <property type="match status" value="1"/>
</dbReference>
<dbReference type="InterPro" id="IPR032675">
    <property type="entry name" value="LRR_dom_sf"/>
</dbReference>
<dbReference type="FunCoup" id="B3RPL2">
    <property type="interactions" value="1577"/>
</dbReference>
<dbReference type="InterPro" id="IPR025875">
    <property type="entry name" value="Leu-rich_rpt_4"/>
</dbReference>
<keyword evidence="2" id="KW-0677">Repeat</keyword>
<protein>
    <recommendedName>
        <fullName evidence="5">Ras suppressor protein 1</fullName>
    </recommendedName>
</protein>